<accession>A0ABD3T774</accession>
<dbReference type="InterPro" id="IPR011992">
    <property type="entry name" value="EF-hand-dom_pair"/>
</dbReference>
<proteinExistence type="predicted"/>
<dbReference type="AlphaFoldDB" id="A0ABD3T774"/>
<dbReference type="PROSITE" id="PS50222">
    <property type="entry name" value="EF_HAND_2"/>
    <property type="match status" value="1"/>
</dbReference>
<dbReference type="PROSITE" id="PS00018">
    <property type="entry name" value="EF_HAND_1"/>
    <property type="match status" value="1"/>
</dbReference>
<keyword evidence="5" id="KW-1185">Reference proteome</keyword>
<dbReference type="InterPro" id="IPR018247">
    <property type="entry name" value="EF_Hand_1_Ca_BS"/>
</dbReference>
<reference evidence="4 5" key="1">
    <citation type="submission" date="2024-11" db="EMBL/GenBank/DDBJ databases">
        <title>Chromosome-level genome assembly of the freshwater bivalve Anodonta woodiana.</title>
        <authorList>
            <person name="Chen X."/>
        </authorList>
    </citation>
    <scope>NUCLEOTIDE SEQUENCE [LARGE SCALE GENOMIC DNA]</scope>
    <source>
        <strain evidence="4">MN2024</strain>
        <tissue evidence="4">Gills</tissue>
    </source>
</reference>
<keyword evidence="1" id="KW-0677">Repeat</keyword>
<name>A0ABD3T774_SINWO</name>
<dbReference type="FunFam" id="1.10.238.10:FF:000178">
    <property type="entry name" value="Calmodulin-2 A"/>
    <property type="match status" value="1"/>
</dbReference>
<dbReference type="Pfam" id="PF13499">
    <property type="entry name" value="EF-hand_7"/>
    <property type="match status" value="1"/>
</dbReference>
<evidence type="ECO:0000313" key="5">
    <source>
        <dbReference type="Proteomes" id="UP001634394"/>
    </source>
</evidence>
<evidence type="ECO:0000313" key="4">
    <source>
        <dbReference type="EMBL" id="KAL3832774.1"/>
    </source>
</evidence>
<evidence type="ECO:0000256" key="1">
    <source>
        <dbReference type="ARBA" id="ARBA00022737"/>
    </source>
</evidence>
<dbReference type="InterPro" id="IPR002048">
    <property type="entry name" value="EF_hand_dom"/>
</dbReference>
<comment type="caution">
    <text evidence="4">The sequence shown here is derived from an EMBL/GenBank/DDBJ whole genome shotgun (WGS) entry which is preliminary data.</text>
</comment>
<sequence>MALTKAQCREIFEKFAGSDGLLTPHELKNAIKSLAGAGNLSNNDLDKIVVECFQGMDMDGDQKITLDEFITDMTKPARTKKLEETFKQWDKDGSGYLSRAELKAAIMETMDGETADEICDQINDDQITLDEFMALCN</sequence>
<dbReference type="EMBL" id="JBJQND010000019">
    <property type="protein sequence ID" value="KAL3832774.1"/>
    <property type="molecule type" value="Genomic_DNA"/>
</dbReference>
<dbReference type="PANTHER" id="PTHR23064">
    <property type="entry name" value="TROPONIN"/>
    <property type="match status" value="1"/>
</dbReference>
<dbReference type="SMART" id="SM00054">
    <property type="entry name" value="EFh"/>
    <property type="match status" value="3"/>
</dbReference>
<protein>
    <recommendedName>
        <fullName evidence="3">EF-hand domain-containing protein</fullName>
    </recommendedName>
</protein>
<evidence type="ECO:0000259" key="3">
    <source>
        <dbReference type="PROSITE" id="PS50222"/>
    </source>
</evidence>
<gene>
    <name evidence="4" type="ORF">ACJMK2_024388</name>
</gene>
<dbReference type="Gene3D" id="1.10.238.10">
    <property type="entry name" value="EF-hand"/>
    <property type="match status" value="2"/>
</dbReference>
<dbReference type="Pfam" id="PF13833">
    <property type="entry name" value="EF-hand_8"/>
    <property type="match status" value="1"/>
</dbReference>
<feature type="domain" description="EF-hand" evidence="3">
    <location>
        <begin position="77"/>
        <end position="112"/>
    </location>
</feature>
<organism evidence="4 5">
    <name type="scientific">Sinanodonta woodiana</name>
    <name type="common">Chinese pond mussel</name>
    <name type="synonym">Anodonta woodiana</name>
    <dbReference type="NCBI Taxonomy" id="1069815"/>
    <lineage>
        <taxon>Eukaryota</taxon>
        <taxon>Metazoa</taxon>
        <taxon>Spiralia</taxon>
        <taxon>Lophotrochozoa</taxon>
        <taxon>Mollusca</taxon>
        <taxon>Bivalvia</taxon>
        <taxon>Autobranchia</taxon>
        <taxon>Heteroconchia</taxon>
        <taxon>Palaeoheterodonta</taxon>
        <taxon>Unionida</taxon>
        <taxon>Unionoidea</taxon>
        <taxon>Unionidae</taxon>
        <taxon>Unioninae</taxon>
        <taxon>Sinanodonta</taxon>
    </lineage>
</organism>
<dbReference type="SUPFAM" id="SSF47473">
    <property type="entry name" value="EF-hand"/>
    <property type="match status" value="1"/>
</dbReference>
<dbReference type="InterPro" id="IPR052591">
    <property type="entry name" value="CML21-like"/>
</dbReference>
<evidence type="ECO:0000256" key="2">
    <source>
        <dbReference type="ARBA" id="ARBA00022837"/>
    </source>
</evidence>
<keyword evidence="2" id="KW-0106">Calcium</keyword>
<dbReference type="GO" id="GO:0043226">
    <property type="term" value="C:organelle"/>
    <property type="evidence" value="ECO:0007669"/>
    <property type="project" value="UniProtKB-ARBA"/>
</dbReference>
<dbReference type="Proteomes" id="UP001634394">
    <property type="component" value="Unassembled WGS sequence"/>
</dbReference>